<evidence type="ECO:0000313" key="1">
    <source>
        <dbReference type="EMBL" id="KAK3789345.1"/>
    </source>
</evidence>
<proteinExistence type="predicted"/>
<keyword evidence="2" id="KW-1185">Reference proteome</keyword>
<reference evidence="1" key="1">
    <citation type="journal article" date="2023" name="G3 (Bethesda)">
        <title>A reference genome for the long-term kleptoplast-retaining sea slug Elysia crispata morphotype clarki.</title>
        <authorList>
            <person name="Eastman K.E."/>
            <person name="Pendleton A.L."/>
            <person name="Shaikh M.A."/>
            <person name="Suttiyut T."/>
            <person name="Ogas R."/>
            <person name="Tomko P."/>
            <person name="Gavelis G."/>
            <person name="Widhalm J.R."/>
            <person name="Wisecaver J.H."/>
        </authorList>
    </citation>
    <scope>NUCLEOTIDE SEQUENCE</scope>
    <source>
        <strain evidence="1">ECLA1</strain>
    </source>
</reference>
<organism evidence="1 2">
    <name type="scientific">Elysia crispata</name>
    <name type="common">lettuce slug</name>
    <dbReference type="NCBI Taxonomy" id="231223"/>
    <lineage>
        <taxon>Eukaryota</taxon>
        <taxon>Metazoa</taxon>
        <taxon>Spiralia</taxon>
        <taxon>Lophotrochozoa</taxon>
        <taxon>Mollusca</taxon>
        <taxon>Gastropoda</taxon>
        <taxon>Heterobranchia</taxon>
        <taxon>Euthyneura</taxon>
        <taxon>Panpulmonata</taxon>
        <taxon>Sacoglossa</taxon>
        <taxon>Placobranchoidea</taxon>
        <taxon>Plakobranchidae</taxon>
        <taxon>Elysia</taxon>
    </lineage>
</organism>
<dbReference type="Proteomes" id="UP001283361">
    <property type="component" value="Unassembled WGS sequence"/>
</dbReference>
<accession>A0AAE1E0R9</accession>
<comment type="caution">
    <text evidence="1">The sequence shown here is derived from an EMBL/GenBank/DDBJ whole genome shotgun (WGS) entry which is preliminary data.</text>
</comment>
<protein>
    <submittedName>
        <fullName evidence="1">Uncharacterized protein</fullName>
    </submittedName>
</protein>
<gene>
    <name evidence="1" type="ORF">RRG08_001733</name>
</gene>
<dbReference type="AlphaFoldDB" id="A0AAE1E0R9"/>
<name>A0AAE1E0R9_9GAST</name>
<dbReference type="EMBL" id="JAWDGP010001678">
    <property type="protein sequence ID" value="KAK3789345.1"/>
    <property type="molecule type" value="Genomic_DNA"/>
</dbReference>
<sequence length="131" mass="14780">MRTRVSECDGSRSILFIEMQVDPWISRKSGGKEGRRCRATFVVTGHEDRRLDSPHNLLDNSHLTGHGQGAITFTPRSAHDSTSLERQMTCLLLGIDPGHSTLVLYQLNRVTRAPVLSQYINCIFHNNHGPW</sequence>
<evidence type="ECO:0000313" key="2">
    <source>
        <dbReference type="Proteomes" id="UP001283361"/>
    </source>
</evidence>